<gene>
    <name evidence="1" type="ORF">BDN70DRAFT_90500</name>
</gene>
<comment type="caution">
    <text evidence="1">The sequence shown here is derived from an EMBL/GenBank/DDBJ whole genome shotgun (WGS) entry which is preliminary data.</text>
</comment>
<dbReference type="PROSITE" id="PS51257">
    <property type="entry name" value="PROKAR_LIPOPROTEIN"/>
    <property type="match status" value="1"/>
</dbReference>
<dbReference type="AlphaFoldDB" id="A0A9P6CYT6"/>
<evidence type="ECO:0000313" key="2">
    <source>
        <dbReference type="Proteomes" id="UP000807469"/>
    </source>
</evidence>
<dbReference type="Proteomes" id="UP000807469">
    <property type="component" value="Unassembled WGS sequence"/>
</dbReference>
<reference evidence="1" key="1">
    <citation type="submission" date="2020-11" db="EMBL/GenBank/DDBJ databases">
        <authorList>
            <consortium name="DOE Joint Genome Institute"/>
            <person name="Ahrendt S."/>
            <person name="Riley R."/>
            <person name="Andreopoulos W."/>
            <person name="Labutti K."/>
            <person name="Pangilinan J."/>
            <person name="Ruiz-Duenas F.J."/>
            <person name="Barrasa J.M."/>
            <person name="Sanchez-Garcia M."/>
            <person name="Camarero S."/>
            <person name="Miyauchi S."/>
            <person name="Serrano A."/>
            <person name="Linde D."/>
            <person name="Babiker R."/>
            <person name="Drula E."/>
            <person name="Ayuso-Fernandez I."/>
            <person name="Pacheco R."/>
            <person name="Padilla G."/>
            <person name="Ferreira P."/>
            <person name="Barriuso J."/>
            <person name="Kellner H."/>
            <person name="Castanera R."/>
            <person name="Alfaro M."/>
            <person name="Ramirez L."/>
            <person name="Pisabarro A.G."/>
            <person name="Kuo A."/>
            <person name="Tritt A."/>
            <person name="Lipzen A."/>
            <person name="He G."/>
            <person name="Yan M."/>
            <person name="Ng V."/>
            <person name="Cullen D."/>
            <person name="Martin F."/>
            <person name="Rosso M.-N."/>
            <person name="Henrissat B."/>
            <person name="Hibbett D."/>
            <person name="Martinez A.T."/>
            <person name="Grigoriev I.V."/>
        </authorList>
    </citation>
    <scope>NUCLEOTIDE SEQUENCE</scope>
    <source>
        <strain evidence="1">CIRM-BRFM 674</strain>
    </source>
</reference>
<proteinExistence type="predicted"/>
<dbReference type="EMBL" id="MU155250">
    <property type="protein sequence ID" value="KAF9477805.1"/>
    <property type="molecule type" value="Genomic_DNA"/>
</dbReference>
<evidence type="ECO:0000313" key="1">
    <source>
        <dbReference type="EMBL" id="KAF9477805.1"/>
    </source>
</evidence>
<protein>
    <submittedName>
        <fullName evidence="1">Uncharacterized protein</fullName>
    </submittedName>
</protein>
<keyword evidence="2" id="KW-1185">Reference proteome</keyword>
<name>A0A9P6CYT6_9AGAR</name>
<sequence>MRSRHSAEGRRTTSAMTGASASTLACSTLAGKSETLRFLNECLEILIKPATHRLPLSKQRWKAAKYSGLSFPPSPPLREVRDRTRPLTESVNGSNWRNKRCRVVAFIEHIALLMGSRTGAGVCASECASGLVEICTSCSYFTDPLKHSLRTSNFHFSSPLVILRHLIAA</sequence>
<organism evidence="1 2">
    <name type="scientific">Pholiota conissans</name>
    <dbReference type="NCBI Taxonomy" id="109636"/>
    <lineage>
        <taxon>Eukaryota</taxon>
        <taxon>Fungi</taxon>
        <taxon>Dikarya</taxon>
        <taxon>Basidiomycota</taxon>
        <taxon>Agaricomycotina</taxon>
        <taxon>Agaricomycetes</taxon>
        <taxon>Agaricomycetidae</taxon>
        <taxon>Agaricales</taxon>
        <taxon>Agaricineae</taxon>
        <taxon>Strophariaceae</taxon>
        <taxon>Pholiota</taxon>
    </lineage>
</organism>
<accession>A0A9P6CYT6</accession>